<accession>A0A9X3F7F1</accession>
<proteinExistence type="predicted"/>
<dbReference type="RefSeq" id="WP_343334273.1">
    <property type="nucleotide sequence ID" value="NZ_JAPOHD010000029.1"/>
</dbReference>
<evidence type="ECO:0000313" key="2">
    <source>
        <dbReference type="Proteomes" id="UP001145087"/>
    </source>
</evidence>
<reference evidence="1" key="1">
    <citation type="submission" date="2022-11" db="EMBL/GenBank/DDBJ databases">
        <title>Marilongibacter aestuarii gen. nov., sp. nov., isolated from tidal flat sediment.</title>
        <authorList>
            <person name="Jiayan W."/>
        </authorList>
    </citation>
    <scope>NUCLEOTIDE SEQUENCE</scope>
    <source>
        <strain evidence="1">Z1-6</strain>
    </source>
</reference>
<dbReference type="Proteomes" id="UP001145087">
    <property type="component" value="Unassembled WGS sequence"/>
</dbReference>
<protein>
    <submittedName>
        <fullName evidence="1">Uncharacterized protein</fullName>
    </submittedName>
</protein>
<evidence type="ECO:0000313" key="1">
    <source>
        <dbReference type="EMBL" id="MCY1721944.1"/>
    </source>
</evidence>
<organism evidence="1 2">
    <name type="scientific">Draconibacterium aestuarii</name>
    <dbReference type="NCBI Taxonomy" id="2998507"/>
    <lineage>
        <taxon>Bacteria</taxon>
        <taxon>Pseudomonadati</taxon>
        <taxon>Bacteroidota</taxon>
        <taxon>Bacteroidia</taxon>
        <taxon>Marinilabiliales</taxon>
        <taxon>Prolixibacteraceae</taxon>
        <taxon>Draconibacterium</taxon>
    </lineage>
</organism>
<name>A0A9X3F7F1_9BACT</name>
<comment type="caution">
    <text evidence="1">The sequence shown here is derived from an EMBL/GenBank/DDBJ whole genome shotgun (WGS) entry which is preliminary data.</text>
</comment>
<dbReference type="EMBL" id="JAPOHD010000029">
    <property type="protein sequence ID" value="MCY1721944.1"/>
    <property type="molecule type" value="Genomic_DNA"/>
</dbReference>
<dbReference type="AlphaFoldDB" id="A0A9X3F7F1"/>
<sequence length="205" mass="23700">MRLILIFTICLLTLSLSGQEKKLKSKNAKVSINSKSKLNTRKKVDINSPLRVVDLDTNKPASQPAYFIDGKYFNQSILKTLNLQFIDSMTVIKEEITLEDKIYYGQIHIKMKEEYVPKIVSLADLKSKYLKLGQNPSIFIIDNDVVKSDYNEFLIDENYILKIETQVIKNEKEKLNVNVIRLVTKTKENIEEANKIWIRGVDTDI</sequence>
<gene>
    <name evidence="1" type="ORF">OU798_16440</name>
</gene>
<keyword evidence="2" id="KW-1185">Reference proteome</keyword>